<proteinExistence type="predicted"/>
<dbReference type="Proteomes" id="UP001497444">
    <property type="component" value="Chromosome 13"/>
</dbReference>
<reference evidence="1" key="1">
    <citation type="submission" date="2024-02" db="EMBL/GenBank/DDBJ databases">
        <authorList>
            <consortium name="ELIXIR-Norway"/>
            <consortium name="Elixir Norway"/>
        </authorList>
    </citation>
    <scope>NUCLEOTIDE SEQUENCE</scope>
</reference>
<gene>
    <name evidence="1" type="ORF">CSSPJE1EN1_LOCUS5915</name>
</gene>
<sequence length="79" mass="9161">MWVVINCVLVKQSSEIPISKIHEATRYSASLKLTLCLRLLQKSLGFDVLEQIWLWRKEFGFAVLSRYTIVNCCYSMVCS</sequence>
<protein>
    <submittedName>
        <fullName evidence="1">Uncharacterized protein</fullName>
    </submittedName>
</protein>
<organism evidence="1 2">
    <name type="scientific">Sphagnum jensenii</name>
    <dbReference type="NCBI Taxonomy" id="128206"/>
    <lineage>
        <taxon>Eukaryota</taxon>
        <taxon>Viridiplantae</taxon>
        <taxon>Streptophyta</taxon>
        <taxon>Embryophyta</taxon>
        <taxon>Bryophyta</taxon>
        <taxon>Sphagnophytina</taxon>
        <taxon>Sphagnopsida</taxon>
        <taxon>Sphagnales</taxon>
        <taxon>Sphagnaceae</taxon>
        <taxon>Sphagnum</taxon>
    </lineage>
</organism>
<evidence type="ECO:0000313" key="1">
    <source>
        <dbReference type="EMBL" id="CAK9260437.1"/>
    </source>
</evidence>
<name>A0ABP0W0Y6_9BRYO</name>
<keyword evidence="2" id="KW-1185">Reference proteome</keyword>
<dbReference type="EMBL" id="OZ020108">
    <property type="protein sequence ID" value="CAK9260437.1"/>
    <property type="molecule type" value="Genomic_DNA"/>
</dbReference>
<accession>A0ABP0W0Y6</accession>
<evidence type="ECO:0000313" key="2">
    <source>
        <dbReference type="Proteomes" id="UP001497444"/>
    </source>
</evidence>